<dbReference type="AlphaFoldDB" id="A0A229UV60"/>
<gene>
    <name evidence="2" type="ORF">CF651_06365</name>
</gene>
<keyword evidence="1" id="KW-0732">Signal</keyword>
<evidence type="ECO:0008006" key="4">
    <source>
        <dbReference type="Google" id="ProtNLM"/>
    </source>
</evidence>
<sequence length="570" mass="63327">MNRKLKQTAASLVLIASIISPGYSVYAADGPVPTEQVQAAVIYPLTDVLDVELKSVLNEHILEGTRLGVVIRMKNNSDAITRVPDYELRVKTNEGTEYTLQPSAANVKALQPKANSELSYMAVIDRTDEVTLSEIHWTDVDYYVFPKTETLITSVPITGAVWSGNDMQITDPKSVVKWSDSFKIPSLLSPIQYTPVGLNKESTEQGTVYVVQLLAYNPTAKRETVPNFQIDGKTAVKVFAGKRVEEQPTVLEGQEGKYIHFAIPTDQDTLLESLNVLTKETFVQTGMAQQYFIGRLNIALATAVDSSRYPVYTLGDKMSFDSRSELIHPDVNVSLVEFQMHENADEGSRNVTAKYELFNKSDRPIAIPAFESTLVGSDGYEYNGKRQKMATSSLLPNSGMVVGYSFTVPVSETGEGLALKVQDAQMAAPFKTTIASYRVSLQPENKEPKFNVYPFEVAVTSWNISYRVDTTTWAYNYKGKFFLDIQRKDAIQVDPNFSQLKFELYDKAGRLVGTATKGFTGPGRLVTGENNMTFAGTSEQFDYPLTVKIYDVFTTTDGSESKRLVAEYTE</sequence>
<feature type="signal peptide" evidence="1">
    <location>
        <begin position="1"/>
        <end position="27"/>
    </location>
</feature>
<dbReference type="Proteomes" id="UP000215509">
    <property type="component" value="Unassembled WGS sequence"/>
</dbReference>
<name>A0A229UV60_9BACL</name>
<dbReference type="OrthoDB" id="2545931at2"/>
<dbReference type="RefSeq" id="WP_094014008.1">
    <property type="nucleotide sequence ID" value="NZ_NMQW01000008.1"/>
</dbReference>
<accession>A0A229UV60</accession>
<protein>
    <recommendedName>
        <fullName evidence="4">DUF4139 domain-containing protein</fullName>
    </recommendedName>
</protein>
<evidence type="ECO:0000313" key="2">
    <source>
        <dbReference type="EMBL" id="OXM87260.1"/>
    </source>
</evidence>
<reference evidence="2 3" key="1">
    <citation type="submission" date="2017-07" db="EMBL/GenBank/DDBJ databases">
        <title>Genome sequencing and assembly of Paenibacillus rigui.</title>
        <authorList>
            <person name="Mayilraj S."/>
        </authorList>
    </citation>
    <scope>NUCLEOTIDE SEQUENCE [LARGE SCALE GENOMIC DNA]</scope>
    <source>
        <strain evidence="2 3">JCM 16352</strain>
    </source>
</reference>
<evidence type="ECO:0000313" key="3">
    <source>
        <dbReference type="Proteomes" id="UP000215509"/>
    </source>
</evidence>
<feature type="chain" id="PRO_5013121963" description="DUF4139 domain-containing protein" evidence="1">
    <location>
        <begin position="28"/>
        <end position="570"/>
    </location>
</feature>
<keyword evidence="3" id="KW-1185">Reference proteome</keyword>
<proteinExistence type="predicted"/>
<evidence type="ECO:0000256" key="1">
    <source>
        <dbReference type="SAM" id="SignalP"/>
    </source>
</evidence>
<organism evidence="2 3">
    <name type="scientific">Paenibacillus rigui</name>
    <dbReference type="NCBI Taxonomy" id="554312"/>
    <lineage>
        <taxon>Bacteria</taxon>
        <taxon>Bacillati</taxon>
        <taxon>Bacillota</taxon>
        <taxon>Bacilli</taxon>
        <taxon>Bacillales</taxon>
        <taxon>Paenibacillaceae</taxon>
        <taxon>Paenibacillus</taxon>
    </lineage>
</organism>
<dbReference type="EMBL" id="NMQW01000008">
    <property type="protein sequence ID" value="OXM87260.1"/>
    <property type="molecule type" value="Genomic_DNA"/>
</dbReference>
<comment type="caution">
    <text evidence="2">The sequence shown here is derived from an EMBL/GenBank/DDBJ whole genome shotgun (WGS) entry which is preliminary data.</text>
</comment>